<name>A0A8R1U0W6_ONCVO</name>
<reference evidence="2" key="1">
    <citation type="submission" date="2013-10" db="EMBL/GenBank/DDBJ databases">
        <title>Genome sequencing of Onchocerca volvulus.</title>
        <authorList>
            <person name="Cotton J."/>
            <person name="Tsai J."/>
            <person name="Stanley E."/>
            <person name="Tracey A."/>
            <person name="Holroyd N."/>
            <person name="Lustigman S."/>
            <person name="Berriman M."/>
        </authorList>
    </citation>
    <scope>NUCLEOTIDE SEQUENCE</scope>
</reference>
<sequence>MQINAQELPQRTAKTFANTQFDLDPNLPFDDHTTAASESSDISRRKSFISVKIQPATATPLLQTTTIAQEVMQVKPKSSKSKFQYQNVRNPSRKAPRAKPYYIVTSDVSNFIQTEIKAAEIPSNQLQSTIEKQKLSTKIIRNAETNSSNQVPLLQTLKIPPVRKGNSIAKPLLQNSPSSSSSSLLSPLSSPLSSSLSSSPSSSLLAATTPSSIPVAIRSTASGNIGSRSVKPTQQQISSHSQWFNDTLPSFGCSQDFHQIATEFQRKFPPQTTRDIKQKRLAEIIKQRLIDCDNKSKNNLWHNVMKLLSNAKLSLSEKEGCKNGLVQERIACVNLLSYTCQFIARDYTFRLVPARVIIQEARLTEDGAAKCAKVIRLIKKQNKPKSI</sequence>
<protein>
    <submittedName>
        <fullName evidence="1">Uncharacterized protein</fullName>
    </submittedName>
</protein>
<dbReference type="Proteomes" id="UP000024404">
    <property type="component" value="Unassembled WGS sequence"/>
</dbReference>
<evidence type="ECO:0000313" key="2">
    <source>
        <dbReference type="Proteomes" id="UP000024404"/>
    </source>
</evidence>
<dbReference type="EnsemblMetazoa" id="OVOC9583.1">
    <property type="protein sequence ID" value="OVOC9583.1"/>
    <property type="gene ID" value="WBGene00246392"/>
</dbReference>
<organism evidence="1 2">
    <name type="scientific">Onchocerca volvulus</name>
    <dbReference type="NCBI Taxonomy" id="6282"/>
    <lineage>
        <taxon>Eukaryota</taxon>
        <taxon>Metazoa</taxon>
        <taxon>Ecdysozoa</taxon>
        <taxon>Nematoda</taxon>
        <taxon>Chromadorea</taxon>
        <taxon>Rhabditida</taxon>
        <taxon>Spirurina</taxon>
        <taxon>Spiruromorpha</taxon>
        <taxon>Filarioidea</taxon>
        <taxon>Onchocercidae</taxon>
        <taxon>Onchocerca</taxon>
    </lineage>
</organism>
<reference evidence="1" key="2">
    <citation type="submission" date="2022-06" db="UniProtKB">
        <authorList>
            <consortium name="EnsemblMetazoa"/>
        </authorList>
    </citation>
    <scope>IDENTIFICATION</scope>
</reference>
<dbReference type="OMA" id="CAKVIRL"/>
<dbReference type="AlphaFoldDB" id="A0A8R1U0W6"/>
<evidence type="ECO:0000313" key="1">
    <source>
        <dbReference type="EnsemblMetazoa" id="OVOC9583.1"/>
    </source>
</evidence>
<dbReference type="EMBL" id="CMVM020000283">
    <property type="status" value="NOT_ANNOTATED_CDS"/>
    <property type="molecule type" value="Genomic_DNA"/>
</dbReference>
<keyword evidence="2" id="KW-1185">Reference proteome</keyword>
<proteinExistence type="predicted"/>
<accession>A0A8R1U0W6</accession>